<name>A0A7S0QB94_9CRYP</name>
<dbReference type="SMART" id="SM00487">
    <property type="entry name" value="DEXDc"/>
    <property type="match status" value="1"/>
</dbReference>
<dbReference type="Gene3D" id="3.40.50.300">
    <property type="entry name" value="P-loop containing nucleotide triphosphate hydrolases"/>
    <property type="match status" value="1"/>
</dbReference>
<feature type="region of interest" description="Disordered" evidence="12">
    <location>
        <begin position="1221"/>
        <end position="1243"/>
    </location>
</feature>
<evidence type="ECO:0000256" key="8">
    <source>
        <dbReference type="ARBA" id="ARBA00022840"/>
    </source>
</evidence>
<evidence type="ECO:0000256" key="11">
    <source>
        <dbReference type="ARBA" id="ARBA00023242"/>
    </source>
</evidence>
<dbReference type="Gene3D" id="3.40.50.10810">
    <property type="entry name" value="Tandem AAA-ATPase domain"/>
    <property type="match status" value="1"/>
</dbReference>
<keyword evidence="6" id="KW-0347">Helicase</keyword>
<dbReference type="GO" id="GO:0008270">
    <property type="term" value="F:zinc ion binding"/>
    <property type="evidence" value="ECO:0007669"/>
    <property type="project" value="UniProtKB-KW"/>
</dbReference>
<dbReference type="GO" id="GO:0016787">
    <property type="term" value="F:hydrolase activity"/>
    <property type="evidence" value="ECO:0007669"/>
    <property type="project" value="UniProtKB-KW"/>
</dbReference>
<feature type="compositionally biased region" description="Low complexity" evidence="12">
    <location>
        <begin position="1020"/>
        <end position="1033"/>
    </location>
</feature>
<evidence type="ECO:0000256" key="2">
    <source>
        <dbReference type="ARBA" id="ARBA00022723"/>
    </source>
</evidence>
<dbReference type="GO" id="GO:0003677">
    <property type="term" value="F:DNA binding"/>
    <property type="evidence" value="ECO:0007669"/>
    <property type="project" value="UniProtKB-KW"/>
</dbReference>
<keyword evidence="2" id="KW-0479">Metal-binding</keyword>
<dbReference type="SMART" id="SM00490">
    <property type="entry name" value="HELICc"/>
    <property type="match status" value="1"/>
</dbReference>
<dbReference type="PROSITE" id="PS51194">
    <property type="entry name" value="HELICASE_CTER"/>
    <property type="match status" value="1"/>
</dbReference>
<evidence type="ECO:0000256" key="6">
    <source>
        <dbReference type="ARBA" id="ARBA00022806"/>
    </source>
</evidence>
<dbReference type="InterPro" id="IPR001650">
    <property type="entry name" value="Helicase_C-like"/>
</dbReference>
<feature type="compositionally biased region" description="Polar residues" evidence="12">
    <location>
        <begin position="172"/>
        <end position="181"/>
    </location>
</feature>
<dbReference type="InterPro" id="IPR038718">
    <property type="entry name" value="SNF2-like_sf"/>
</dbReference>
<feature type="compositionally biased region" description="Polar residues" evidence="12">
    <location>
        <begin position="1192"/>
        <end position="1207"/>
    </location>
</feature>
<reference evidence="15" key="1">
    <citation type="submission" date="2021-01" db="EMBL/GenBank/DDBJ databases">
        <authorList>
            <person name="Corre E."/>
            <person name="Pelletier E."/>
            <person name="Niang G."/>
            <person name="Scheremetjew M."/>
            <person name="Finn R."/>
            <person name="Kale V."/>
            <person name="Holt S."/>
            <person name="Cochrane G."/>
            <person name="Meng A."/>
            <person name="Brown T."/>
            <person name="Cohen L."/>
        </authorList>
    </citation>
    <scope>NUCLEOTIDE SEQUENCE</scope>
    <source>
        <strain evidence="15">CCAP979/52</strain>
    </source>
</reference>
<feature type="region of interest" description="Disordered" evidence="12">
    <location>
        <begin position="141"/>
        <end position="181"/>
    </location>
</feature>
<evidence type="ECO:0000256" key="4">
    <source>
        <dbReference type="ARBA" id="ARBA00022771"/>
    </source>
</evidence>
<dbReference type="InterPro" id="IPR014001">
    <property type="entry name" value="Helicase_ATP-bd"/>
</dbReference>
<protein>
    <submittedName>
        <fullName evidence="15">Uncharacterized protein</fullName>
    </submittedName>
</protein>
<evidence type="ECO:0000256" key="7">
    <source>
        <dbReference type="ARBA" id="ARBA00022833"/>
    </source>
</evidence>
<dbReference type="EMBL" id="HBEZ01010584">
    <property type="protein sequence ID" value="CAD8628143.1"/>
    <property type="molecule type" value="Transcribed_RNA"/>
</dbReference>
<dbReference type="Pfam" id="PF00271">
    <property type="entry name" value="Helicase_C"/>
    <property type="match status" value="1"/>
</dbReference>
<feature type="compositionally biased region" description="Acidic residues" evidence="12">
    <location>
        <begin position="1069"/>
        <end position="1078"/>
    </location>
</feature>
<evidence type="ECO:0000256" key="12">
    <source>
        <dbReference type="SAM" id="MobiDB-lite"/>
    </source>
</evidence>
<keyword evidence="8" id="KW-0067">ATP-binding</keyword>
<keyword evidence="5" id="KW-0378">Hydrolase</keyword>
<dbReference type="GO" id="GO:0006325">
    <property type="term" value="P:chromatin organization"/>
    <property type="evidence" value="ECO:0007669"/>
    <property type="project" value="UniProtKB-KW"/>
</dbReference>
<feature type="domain" description="Helicase ATP-binding" evidence="13">
    <location>
        <begin position="291"/>
        <end position="457"/>
    </location>
</feature>
<proteinExistence type="predicted"/>
<dbReference type="PANTHER" id="PTHR10799">
    <property type="entry name" value="SNF2/RAD54 HELICASE FAMILY"/>
    <property type="match status" value="1"/>
</dbReference>
<feature type="compositionally biased region" description="Polar residues" evidence="12">
    <location>
        <begin position="1042"/>
        <end position="1059"/>
    </location>
</feature>
<feature type="compositionally biased region" description="Basic and acidic residues" evidence="12">
    <location>
        <begin position="150"/>
        <end position="168"/>
    </location>
</feature>
<evidence type="ECO:0000259" key="14">
    <source>
        <dbReference type="PROSITE" id="PS51194"/>
    </source>
</evidence>
<dbReference type="InterPro" id="IPR013083">
    <property type="entry name" value="Znf_RING/FYVE/PHD"/>
</dbReference>
<evidence type="ECO:0000256" key="10">
    <source>
        <dbReference type="ARBA" id="ARBA00023125"/>
    </source>
</evidence>
<evidence type="ECO:0000256" key="9">
    <source>
        <dbReference type="ARBA" id="ARBA00022853"/>
    </source>
</evidence>
<keyword evidence="11" id="KW-0539">Nucleus</keyword>
<dbReference type="GO" id="GO:0005634">
    <property type="term" value="C:nucleus"/>
    <property type="evidence" value="ECO:0007669"/>
    <property type="project" value="UniProtKB-SubCell"/>
</dbReference>
<dbReference type="Gene3D" id="3.30.40.10">
    <property type="entry name" value="Zinc/RING finger domain, C3HC4 (zinc finger)"/>
    <property type="match status" value="1"/>
</dbReference>
<dbReference type="GO" id="GO:0005524">
    <property type="term" value="F:ATP binding"/>
    <property type="evidence" value="ECO:0007669"/>
    <property type="project" value="UniProtKB-KW"/>
</dbReference>
<feature type="region of interest" description="Disordered" evidence="12">
    <location>
        <begin position="1020"/>
        <end position="1180"/>
    </location>
</feature>
<evidence type="ECO:0000313" key="15">
    <source>
        <dbReference type="EMBL" id="CAD8628143.1"/>
    </source>
</evidence>
<dbReference type="SUPFAM" id="SSF52540">
    <property type="entry name" value="P-loop containing nucleoside triphosphate hydrolases"/>
    <property type="match status" value="2"/>
</dbReference>
<feature type="compositionally biased region" description="Basic and acidic residues" evidence="12">
    <location>
        <begin position="1114"/>
        <end position="1124"/>
    </location>
</feature>
<dbReference type="Pfam" id="PF00176">
    <property type="entry name" value="SNF2-rel_dom"/>
    <property type="match status" value="1"/>
</dbReference>
<feature type="region of interest" description="Disordered" evidence="12">
    <location>
        <begin position="1192"/>
        <end position="1211"/>
    </location>
</feature>
<evidence type="ECO:0000256" key="1">
    <source>
        <dbReference type="ARBA" id="ARBA00004123"/>
    </source>
</evidence>
<feature type="domain" description="Helicase C-terminal" evidence="14">
    <location>
        <begin position="590"/>
        <end position="747"/>
    </location>
</feature>
<dbReference type="CDD" id="cd18793">
    <property type="entry name" value="SF2_C_SNF"/>
    <property type="match status" value="1"/>
</dbReference>
<evidence type="ECO:0000259" key="13">
    <source>
        <dbReference type="PROSITE" id="PS51192"/>
    </source>
</evidence>
<evidence type="ECO:0000256" key="3">
    <source>
        <dbReference type="ARBA" id="ARBA00022741"/>
    </source>
</evidence>
<accession>A0A7S0QB94</accession>
<gene>
    <name evidence="15" type="ORF">CCUR1050_LOCUS5822</name>
</gene>
<dbReference type="SMART" id="SM00249">
    <property type="entry name" value="PHD"/>
    <property type="match status" value="2"/>
</dbReference>
<dbReference type="GO" id="GO:0004386">
    <property type="term" value="F:helicase activity"/>
    <property type="evidence" value="ECO:0007669"/>
    <property type="project" value="UniProtKB-KW"/>
</dbReference>
<keyword evidence="9" id="KW-0156">Chromatin regulator</keyword>
<comment type="subcellular location">
    <subcellularLocation>
        <location evidence="1">Nucleus</location>
    </subcellularLocation>
</comment>
<evidence type="ECO:0000256" key="5">
    <source>
        <dbReference type="ARBA" id="ARBA00022801"/>
    </source>
</evidence>
<organism evidence="15">
    <name type="scientific">Cryptomonas curvata</name>
    <dbReference type="NCBI Taxonomy" id="233186"/>
    <lineage>
        <taxon>Eukaryota</taxon>
        <taxon>Cryptophyceae</taxon>
        <taxon>Cryptomonadales</taxon>
        <taxon>Cryptomonadaceae</taxon>
        <taxon>Cryptomonas</taxon>
    </lineage>
</organism>
<dbReference type="InterPro" id="IPR027417">
    <property type="entry name" value="P-loop_NTPase"/>
</dbReference>
<dbReference type="InterPro" id="IPR049730">
    <property type="entry name" value="SNF2/RAD54-like_C"/>
</dbReference>
<dbReference type="AlphaFoldDB" id="A0A7S0QB94"/>
<dbReference type="FunFam" id="3.40.50.10810:FF:000005">
    <property type="entry name" value="Photoperiod-independent early flowering 1"/>
    <property type="match status" value="1"/>
</dbReference>
<feature type="compositionally biased region" description="Low complexity" evidence="12">
    <location>
        <begin position="231"/>
        <end position="243"/>
    </location>
</feature>
<feature type="compositionally biased region" description="Polar residues" evidence="12">
    <location>
        <begin position="1142"/>
        <end position="1151"/>
    </location>
</feature>
<keyword evidence="7" id="KW-0862">Zinc</keyword>
<keyword evidence="3" id="KW-0547">Nucleotide-binding</keyword>
<sequence length="1243" mass="138190">MEAAQQLILSSKISKEDFLMIRRVHVQDKISASTISKEYEHLSIDLINACLFGVPAVSGYSLFQSDMSAKPEIQEKSGVVDKARAIGSAWAILAGSTERLSYEAAAEKLRNMYDDIDSSWSDFLVRCDEAWSHDARPEIQSVSSTQRLRHASDERVAERGATITERKAAPKRTSTPKKQSAVQIMNHSLALKKDKTKSLRGPWYAHHWHLFAPFLPEDLRSRSSRLAVQLTGERSTGEGSSGSAQFSGAREDDYSRHADLAAKKAAAIVQPRTIVNGTMFPYQLEGLQWMVRQHSFGVGGILGDEMGLGKTLQVISFLAHLKETGDSGPYIIVAPLSVLPTWQGELQRWCPSLKVIQFHGSGESRAQLWRDHLQHASTGIDVIITTYEMVVAETSKLAYRTYSYVILDEAQRIKNDQSLIGQAARRLRGVHKILITGTPLQNDMHELWALLNFLLPDVFESCEMFDNAFSKKLGKTTHMDSKLVAAAHRLLQPLMLRRLKCDVQKDLPPKTILTVWCPLTSMQKFWYKQFLIHAGSMKSKYDGGAQWKKLLNLLMQLRKVVNHPYMFAEAEEKPGETDDTIVTNSAKMMVLDKLLWRLKEGGHRVLVYSQFTQMLDIIEDYCNLVGHSYMRLDGSTCLARRKYEIQLFNSGNGGQFIYLLSTRAGALGITLTGADTVIMYDSDWNPTWDKQAHGRVHRIGQTKPVTVYQLLCQETVEELMFLRAQQKISLNEMVLRDHTEAPEDDDSAKPLSGKEIRDMLQCGARRILASSVDDEVELTDAVIEGIISAAASVDDIDHKEKEVDEDDGDLFEREMWDIRKFQGEVFSSSKESFRSIADAWAEELLKKPKKREVIATTVEIGNFHVKKINRLVADCAVSAPKKVKREVVHDNLCLFCAKSSRKVLVKCTVAGCHRAFHQSCFDAGGYKCENHFIGVKCPQHACLVCDGKASNRGGLLFRCTDCPSTVCESCLPESFEAVDRNDVVAVLGFLSGSIEYIRCSACLTKPPNALYRLLHKYGSSSSKVGKPGGPTSSTESVEADSGSKSLSNQYSESTKSVMSSRKDVPPSLTEEDSDDDLDTPLVRLKFAAQPKPRPLQDTDSAGASGPAESRKRRLEAESSPDKGRPSRHCAIVGADARFARQLQESRMQGNSAGADGQALSPKHPRTPKDSARVEGLPSRRLSGMDEIESQELAWSSAQTPTTLQPPNKSVRAGEMYEKSTSLHFPSILPENGTVDGQIEISSD</sequence>
<feature type="region of interest" description="Disordered" evidence="12">
    <location>
        <begin position="230"/>
        <end position="249"/>
    </location>
</feature>
<dbReference type="InterPro" id="IPR000330">
    <property type="entry name" value="SNF2_N"/>
</dbReference>
<keyword evidence="4" id="KW-0863">Zinc-finger</keyword>
<keyword evidence="10" id="KW-0238">DNA-binding</keyword>
<dbReference type="PROSITE" id="PS51192">
    <property type="entry name" value="HELICASE_ATP_BIND_1"/>
    <property type="match status" value="1"/>
</dbReference>
<dbReference type="InterPro" id="IPR001965">
    <property type="entry name" value="Znf_PHD"/>
</dbReference>